<evidence type="ECO:0000256" key="7">
    <source>
        <dbReference type="ARBA" id="ARBA00022884"/>
    </source>
</evidence>
<feature type="region of interest" description="Disordered" evidence="11">
    <location>
        <begin position="325"/>
        <end position="351"/>
    </location>
</feature>
<feature type="compositionally biased region" description="Polar residues" evidence="11">
    <location>
        <begin position="325"/>
        <end position="342"/>
    </location>
</feature>
<reference evidence="13 14" key="1">
    <citation type="journal article" date="2023" name="Hortic Res">
        <title>The complete reference genome for grapevine (Vitis vinifera L.) genetics and breeding.</title>
        <authorList>
            <person name="Shi X."/>
            <person name="Cao S."/>
            <person name="Wang X."/>
            <person name="Huang S."/>
            <person name="Wang Y."/>
            <person name="Liu Z."/>
            <person name="Liu W."/>
            <person name="Leng X."/>
            <person name="Peng Y."/>
            <person name="Wang N."/>
            <person name="Wang Y."/>
            <person name="Ma Z."/>
            <person name="Xu X."/>
            <person name="Zhang F."/>
            <person name="Xue H."/>
            <person name="Zhong H."/>
            <person name="Wang Y."/>
            <person name="Zhang K."/>
            <person name="Velt A."/>
            <person name="Avia K."/>
            <person name="Holtgrawe D."/>
            <person name="Grimplet J."/>
            <person name="Matus J.T."/>
            <person name="Ware D."/>
            <person name="Wu X."/>
            <person name="Wang H."/>
            <person name="Liu C."/>
            <person name="Fang Y."/>
            <person name="Rustenholz C."/>
            <person name="Cheng Z."/>
            <person name="Xiao H."/>
            <person name="Zhou Y."/>
        </authorList>
    </citation>
    <scope>NUCLEOTIDE SEQUENCE [LARGE SCALE GENOMIC DNA]</scope>
    <source>
        <strain evidence="14">cv. Pinot noir / PN40024</strain>
        <tissue evidence="13">Leaf</tissue>
    </source>
</reference>
<protein>
    <recommendedName>
        <fullName evidence="4">Phosphorylated adapter RNA export protein</fullName>
    </recommendedName>
    <alternativeName>
        <fullName evidence="10">RNA U small nuclear RNA export adapter protein</fullName>
    </alternativeName>
</protein>
<dbReference type="PANTHER" id="PTHR13135:SF0">
    <property type="entry name" value="PHOSPHORYLATED ADAPTER RNA EXPORT PROTEIN"/>
    <property type="match status" value="1"/>
</dbReference>
<evidence type="ECO:0000256" key="9">
    <source>
        <dbReference type="ARBA" id="ARBA00023242"/>
    </source>
</evidence>
<name>A0ABY9BQ37_VITVI</name>
<organism evidence="13 14">
    <name type="scientific">Vitis vinifera</name>
    <name type="common">Grape</name>
    <dbReference type="NCBI Taxonomy" id="29760"/>
    <lineage>
        <taxon>Eukaryota</taxon>
        <taxon>Viridiplantae</taxon>
        <taxon>Streptophyta</taxon>
        <taxon>Embryophyta</taxon>
        <taxon>Tracheophyta</taxon>
        <taxon>Spermatophyta</taxon>
        <taxon>Magnoliopsida</taxon>
        <taxon>eudicotyledons</taxon>
        <taxon>Gunneridae</taxon>
        <taxon>Pentapetalae</taxon>
        <taxon>rosids</taxon>
        <taxon>Vitales</taxon>
        <taxon>Vitaceae</taxon>
        <taxon>Viteae</taxon>
        <taxon>Vitis</taxon>
    </lineage>
</organism>
<gene>
    <name evidence="13" type="ORF">VitviT2T_004398</name>
</gene>
<dbReference type="InterPro" id="IPR038092">
    <property type="entry name" value="PHAX_RNA-binding_sf"/>
</dbReference>
<evidence type="ECO:0000256" key="3">
    <source>
        <dbReference type="ARBA" id="ARBA00006094"/>
    </source>
</evidence>
<evidence type="ECO:0000256" key="1">
    <source>
        <dbReference type="ARBA" id="ARBA00004123"/>
    </source>
</evidence>
<comment type="subcellular location">
    <subcellularLocation>
        <location evidence="2">Cytoplasm</location>
    </subcellularLocation>
    <subcellularLocation>
        <location evidence="1">Nucleus</location>
    </subcellularLocation>
</comment>
<dbReference type="Pfam" id="PF10258">
    <property type="entry name" value="PHAX_RNA-bd"/>
    <property type="match status" value="1"/>
</dbReference>
<evidence type="ECO:0000256" key="11">
    <source>
        <dbReference type="SAM" id="MobiDB-lite"/>
    </source>
</evidence>
<sequence>MEFAYNNNFQANIGMTPFEALYGRRCRSPVCWDDVGKKKLLGPELVQLTVKKEYPRLVQEKPSVRYPAIQTIPTFFITQLKTQTNIARRFQSSDHNQTRHIWALLPVAIKCGCFFMEGGDNILEAIYEEDDLEDVEMLDIEGEHVDVEEGECVDVEGEFMKENSQSSGQIVNTVNQDACSKNRRRRQNKRKNKRKKSGSVPKVTDINRFVLDTCKRLKEKKSYLVWTAVGCLGVSALSDLVKEVDAIQACGGQMTADGKRSRTGGGILWSIIKVRDPNAYKEIMKRGKEFEKQFRQPNSKQPPAQNKEASSQNIVHTSIDDTAINVSDGSQLTPPVQDQLEQPNAGGNRVSVHNRMRVPVTYDDLLVENPKDD</sequence>
<evidence type="ECO:0000256" key="8">
    <source>
        <dbReference type="ARBA" id="ARBA00022927"/>
    </source>
</evidence>
<keyword evidence="5" id="KW-0813">Transport</keyword>
<evidence type="ECO:0000313" key="14">
    <source>
        <dbReference type="Proteomes" id="UP001227230"/>
    </source>
</evidence>
<dbReference type="Proteomes" id="UP001227230">
    <property type="component" value="Chromosome 4"/>
</dbReference>
<evidence type="ECO:0000256" key="2">
    <source>
        <dbReference type="ARBA" id="ARBA00004496"/>
    </source>
</evidence>
<keyword evidence="7" id="KW-0694">RNA-binding</keyword>
<evidence type="ECO:0000313" key="13">
    <source>
        <dbReference type="EMBL" id="WJZ84817.1"/>
    </source>
</evidence>
<evidence type="ECO:0000256" key="5">
    <source>
        <dbReference type="ARBA" id="ARBA00022448"/>
    </source>
</evidence>
<evidence type="ECO:0000256" key="10">
    <source>
        <dbReference type="ARBA" id="ARBA00030834"/>
    </source>
</evidence>
<comment type="similarity">
    <text evidence="3">Belongs to the PHAX family.</text>
</comment>
<dbReference type="PANTHER" id="PTHR13135">
    <property type="entry name" value="CYTOSOLIC RESINIFERATOXIN BINDING PROTEIN RBP-26"/>
    <property type="match status" value="1"/>
</dbReference>
<keyword evidence="14" id="KW-1185">Reference proteome</keyword>
<feature type="domain" description="Phosphorylated adapter RNA export protein RNA-binding" evidence="12">
    <location>
        <begin position="210"/>
        <end position="289"/>
    </location>
</feature>
<keyword evidence="6" id="KW-0963">Cytoplasm</keyword>
<evidence type="ECO:0000256" key="4">
    <source>
        <dbReference type="ARBA" id="ARBA00016856"/>
    </source>
</evidence>
<accession>A0ABY9BQ37</accession>
<evidence type="ECO:0000259" key="12">
    <source>
        <dbReference type="Pfam" id="PF10258"/>
    </source>
</evidence>
<dbReference type="EMBL" id="CP126651">
    <property type="protein sequence ID" value="WJZ84817.1"/>
    <property type="molecule type" value="Genomic_DNA"/>
</dbReference>
<dbReference type="InterPro" id="IPR039047">
    <property type="entry name" value="PHAX"/>
</dbReference>
<feature type="compositionally biased region" description="Polar residues" evidence="11">
    <location>
        <begin position="165"/>
        <end position="179"/>
    </location>
</feature>
<proteinExistence type="inferred from homology"/>
<dbReference type="InterPro" id="IPR019385">
    <property type="entry name" value="PHAX_RNA-binding_domain"/>
</dbReference>
<evidence type="ECO:0000256" key="6">
    <source>
        <dbReference type="ARBA" id="ARBA00022490"/>
    </source>
</evidence>
<dbReference type="Gene3D" id="1.10.10.1440">
    <property type="entry name" value="PHAX RNA-binding domain"/>
    <property type="match status" value="1"/>
</dbReference>
<keyword evidence="8" id="KW-0653">Protein transport</keyword>
<feature type="compositionally biased region" description="Basic residues" evidence="11">
    <location>
        <begin position="181"/>
        <end position="197"/>
    </location>
</feature>
<feature type="region of interest" description="Disordered" evidence="11">
    <location>
        <begin position="165"/>
        <end position="200"/>
    </location>
</feature>
<keyword evidence="9" id="KW-0539">Nucleus</keyword>